<evidence type="ECO:0000256" key="1">
    <source>
        <dbReference type="SAM" id="MobiDB-lite"/>
    </source>
</evidence>
<evidence type="ECO:0008006" key="4">
    <source>
        <dbReference type="Google" id="ProtNLM"/>
    </source>
</evidence>
<feature type="region of interest" description="Disordered" evidence="1">
    <location>
        <begin position="136"/>
        <end position="157"/>
    </location>
</feature>
<name>A0ABD3RBC8_9STRA</name>
<evidence type="ECO:0000313" key="3">
    <source>
        <dbReference type="Proteomes" id="UP001530377"/>
    </source>
</evidence>
<dbReference type="Proteomes" id="UP001530377">
    <property type="component" value="Unassembled WGS sequence"/>
</dbReference>
<reference evidence="2 3" key="1">
    <citation type="submission" date="2024-10" db="EMBL/GenBank/DDBJ databases">
        <title>Updated reference genomes for cyclostephanoid diatoms.</title>
        <authorList>
            <person name="Roberts W.R."/>
            <person name="Alverson A.J."/>
        </authorList>
    </citation>
    <scope>NUCLEOTIDE SEQUENCE [LARGE SCALE GENOMIC DNA]</scope>
    <source>
        <strain evidence="2 3">AJA228-03</strain>
    </source>
</reference>
<gene>
    <name evidence="2" type="ORF">ACHAXA_002721</name>
</gene>
<organism evidence="2 3">
    <name type="scientific">Cyclostephanos tholiformis</name>
    <dbReference type="NCBI Taxonomy" id="382380"/>
    <lineage>
        <taxon>Eukaryota</taxon>
        <taxon>Sar</taxon>
        <taxon>Stramenopiles</taxon>
        <taxon>Ochrophyta</taxon>
        <taxon>Bacillariophyta</taxon>
        <taxon>Coscinodiscophyceae</taxon>
        <taxon>Thalassiosirophycidae</taxon>
        <taxon>Stephanodiscales</taxon>
        <taxon>Stephanodiscaceae</taxon>
        <taxon>Cyclostephanos</taxon>
    </lineage>
</organism>
<proteinExistence type="predicted"/>
<feature type="region of interest" description="Disordered" evidence="1">
    <location>
        <begin position="1"/>
        <end position="22"/>
    </location>
</feature>
<dbReference type="Pfam" id="PF18143">
    <property type="entry name" value="HAD_SAK_2"/>
    <property type="match status" value="1"/>
</dbReference>
<protein>
    <recommendedName>
        <fullName evidence="4">FCP1 homology domain-containing protein</fullName>
    </recommendedName>
</protein>
<comment type="caution">
    <text evidence="2">The sequence shown here is derived from an EMBL/GenBank/DDBJ whole genome shotgun (WGS) entry which is preliminary data.</text>
</comment>
<evidence type="ECO:0000313" key="2">
    <source>
        <dbReference type="EMBL" id="KAL3807461.1"/>
    </source>
</evidence>
<sequence length="291" mass="32532">MVQPDDTAQGDPSSSSPKESAATDAFQSEWRRHVKLPRPIVFLDIDGVLNTTRHNTHVRIDDGLVIRLGDIVRRTDALIVYTTFWRHFHEYISYVLHRYGIDVPRHVLPYPVCTTPGGLELTMSFSRFHRTIGSTLEEEGGGVGPPSVGEGGRDESHVGKSECAMADENFDGSVGWSAKDECEYSSRADEIEAWLVSYGTRYLGSGRIGNDGSRYDDCKARTDDGIVGSKYRGYDYHPAEWRYVILDDRPCAAKPDSPLMDRFVQTDTRLGLTEADAERAVELLLYGPYGM</sequence>
<keyword evidence="3" id="KW-1185">Reference proteome</keyword>
<dbReference type="EMBL" id="JALLPB020000627">
    <property type="protein sequence ID" value="KAL3807461.1"/>
    <property type="molecule type" value="Genomic_DNA"/>
</dbReference>
<dbReference type="AlphaFoldDB" id="A0ABD3RBC8"/>
<accession>A0ABD3RBC8</accession>